<name>A0ABQ8UCX7_9EUKA</name>
<feature type="domain" description="EF-hand" evidence="2">
    <location>
        <begin position="23"/>
        <end position="58"/>
    </location>
</feature>
<proteinExistence type="predicted"/>
<dbReference type="InterPro" id="IPR011992">
    <property type="entry name" value="EF-hand-dom_pair"/>
</dbReference>
<dbReference type="Gene3D" id="1.10.238.10">
    <property type="entry name" value="EF-hand"/>
    <property type="match status" value="2"/>
</dbReference>
<comment type="caution">
    <text evidence="3">The sequence shown here is derived from an EMBL/GenBank/DDBJ whole genome shotgun (WGS) entry which is preliminary data.</text>
</comment>
<dbReference type="Pfam" id="PF13499">
    <property type="entry name" value="EF-hand_7"/>
    <property type="match status" value="1"/>
</dbReference>
<gene>
    <name evidence="3" type="ORF">PAPYR_7501</name>
</gene>
<keyword evidence="1" id="KW-0106">Calcium</keyword>
<dbReference type="PROSITE" id="PS00018">
    <property type="entry name" value="EF_HAND_1"/>
    <property type="match status" value="1"/>
</dbReference>
<dbReference type="SMART" id="SM00054">
    <property type="entry name" value="EFh"/>
    <property type="match status" value="2"/>
</dbReference>
<dbReference type="InterPro" id="IPR002048">
    <property type="entry name" value="EF_hand_dom"/>
</dbReference>
<protein>
    <recommendedName>
        <fullName evidence="2">EF-hand domain-containing protein</fullName>
    </recommendedName>
</protein>
<sequence>MGNSASFGLLKKMDKSVAGGAKPTEAEIRQLFALYDKNKDGTLQREEAMVLSNELVNLTITKLKTKMEEAKRALAGLPRELRAAMGGLTELGSAMVDEVAKHKDDLAEQLYQQADVNHDGLIDLEEFVRIVNHLGEDKIDLSQPTSTVQMDDDISVKRIEKPAAPAPAPAPASGEDVALF</sequence>
<dbReference type="Proteomes" id="UP001141327">
    <property type="component" value="Unassembled WGS sequence"/>
</dbReference>
<dbReference type="EMBL" id="JAPMOS010000054">
    <property type="protein sequence ID" value="KAJ4457106.1"/>
    <property type="molecule type" value="Genomic_DNA"/>
</dbReference>
<evidence type="ECO:0000259" key="2">
    <source>
        <dbReference type="PROSITE" id="PS50222"/>
    </source>
</evidence>
<dbReference type="InterPro" id="IPR018247">
    <property type="entry name" value="EF_Hand_1_Ca_BS"/>
</dbReference>
<evidence type="ECO:0000313" key="4">
    <source>
        <dbReference type="Proteomes" id="UP001141327"/>
    </source>
</evidence>
<evidence type="ECO:0000256" key="1">
    <source>
        <dbReference type="ARBA" id="ARBA00022837"/>
    </source>
</evidence>
<dbReference type="PROSITE" id="PS50222">
    <property type="entry name" value="EF_HAND_2"/>
    <property type="match status" value="2"/>
</dbReference>
<reference evidence="3" key="1">
    <citation type="journal article" date="2022" name="bioRxiv">
        <title>Genomics of Preaxostyla Flagellates Illuminates Evolutionary Transitions and the Path Towards Mitochondrial Loss.</title>
        <authorList>
            <person name="Novak L.V.F."/>
            <person name="Treitli S.C."/>
            <person name="Pyrih J."/>
            <person name="Halakuc P."/>
            <person name="Pipaliya S.V."/>
            <person name="Vacek V."/>
            <person name="Brzon O."/>
            <person name="Soukal P."/>
            <person name="Eme L."/>
            <person name="Dacks J.B."/>
            <person name="Karnkowska A."/>
            <person name="Elias M."/>
            <person name="Hampl V."/>
        </authorList>
    </citation>
    <scope>NUCLEOTIDE SEQUENCE</scope>
    <source>
        <strain evidence="3">RCP-MX</strain>
    </source>
</reference>
<accession>A0ABQ8UCX7</accession>
<organism evidence="3 4">
    <name type="scientific">Paratrimastix pyriformis</name>
    <dbReference type="NCBI Taxonomy" id="342808"/>
    <lineage>
        <taxon>Eukaryota</taxon>
        <taxon>Metamonada</taxon>
        <taxon>Preaxostyla</taxon>
        <taxon>Paratrimastigidae</taxon>
        <taxon>Paratrimastix</taxon>
    </lineage>
</organism>
<dbReference type="SUPFAM" id="SSF47473">
    <property type="entry name" value="EF-hand"/>
    <property type="match status" value="1"/>
</dbReference>
<keyword evidence="4" id="KW-1185">Reference proteome</keyword>
<feature type="domain" description="EF-hand" evidence="2">
    <location>
        <begin position="102"/>
        <end position="137"/>
    </location>
</feature>
<evidence type="ECO:0000313" key="3">
    <source>
        <dbReference type="EMBL" id="KAJ4457106.1"/>
    </source>
</evidence>